<dbReference type="VEuPathDB" id="FungiDB:PPTG_12101"/>
<dbReference type="EMBL" id="KI679882">
    <property type="protein sequence ID" value="ETL92408.1"/>
    <property type="molecule type" value="Genomic_DNA"/>
</dbReference>
<reference evidence="1" key="1">
    <citation type="submission" date="2013-11" db="EMBL/GenBank/DDBJ databases">
        <title>The Genome Sequence of Phytophthora parasitica CHvinca01.</title>
        <authorList>
            <consortium name="The Broad Institute Genomics Platform"/>
            <person name="Russ C."/>
            <person name="Tyler B."/>
            <person name="Panabieres F."/>
            <person name="Shan W."/>
            <person name="Tripathy S."/>
            <person name="Grunwald N."/>
            <person name="Machado M."/>
            <person name="Johnson C.S."/>
            <person name="Arredondo F."/>
            <person name="Hong C."/>
            <person name="Coffey M."/>
            <person name="Young S.K."/>
            <person name="Zeng Q."/>
            <person name="Gargeya S."/>
            <person name="Fitzgerald M."/>
            <person name="Abouelleil A."/>
            <person name="Alvarado L."/>
            <person name="Chapman S.B."/>
            <person name="Gainer-Dewar J."/>
            <person name="Goldberg J."/>
            <person name="Griggs A."/>
            <person name="Gujja S."/>
            <person name="Hansen M."/>
            <person name="Howarth C."/>
            <person name="Imamovic A."/>
            <person name="Ireland A."/>
            <person name="Larimer J."/>
            <person name="McCowan C."/>
            <person name="Murphy C."/>
            <person name="Pearson M."/>
            <person name="Poon T.W."/>
            <person name="Priest M."/>
            <person name="Roberts A."/>
            <person name="Saif S."/>
            <person name="Shea T."/>
            <person name="Sykes S."/>
            <person name="Wortman J."/>
            <person name="Nusbaum C."/>
            <person name="Birren B."/>
        </authorList>
    </citation>
    <scope>NUCLEOTIDE SEQUENCE [LARGE SCALE GENOMIC DNA]</scope>
    <source>
        <strain evidence="1">CHvinca01</strain>
    </source>
</reference>
<protein>
    <submittedName>
        <fullName evidence="1">Uncharacterized protein</fullName>
    </submittedName>
</protein>
<gene>
    <name evidence="1" type="ORF">L917_09272</name>
</gene>
<organism evidence="1">
    <name type="scientific">Phytophthora nicotianae</name>
    <name type="common">Potato buckeye rot agent</name>
    <name type="synonym">Phytophthora parasitica</name>
    <dbReference type="NCBI Taxonomy" id="4792"/>
    <lineage>
        <taxon>Eukaryota</taxon>
        <taxon>Sar</taxon>
        <taxon>Stramenopiles</taxon>
        <taxon>Oomycota</taxon>
        <taxon>Peronosporomycetes</taxon>
        <taxon>Peronosporales</taxon>
        <taxon>Peronosporaceae</taxon>
        <taxon>Phytophthora</taxon>
    </lineage>
</organism>
<accession>W2L4Q1</accession>
<evidence type="ECO:0000313" key="1">
    <source>
        <dbReference type="EMBL" id="ETL92408.1"/>
    </source>
</evidence>
<dbReference type="Proteomes" id="UP000054423">
    <property type="component" value="Unassembled WGS sequence"/>
</dbReference>
<proteinExistence type="predicted"/>
<sequence>MLALAAIAKRLVPNWSAQVCIAFGAWSCQDGLRGNPRAPVQALKKELERRATVLPMNEFFAPVSCAPAATITSFQLGY</sequence>
<name>W2L4Q1_PHYNI</name>
<dbReference type="AlphaFoldDB" id="W2L4Q1"/>